<dbReference type="InterPro" id="IPR013216">
    <property type="entry name" value="Methyltransf_11"/>
</dbReference>
<dbReference type="PANTHER" id="PTHR42912">
    <property type="entry name" value="METHYLTRANSFERASE"/>
    <property type="match status" value="1"/>
</dbReference>
<dbReference type="Gene3D" id="3.40.50.150">
    <property type="entry name" value="Vaccinia Virus protein VP39"/>
    <property type="match status" value="1"/>
</dbReference>
<dbReference type="EMBL" id="BLAE01000077">
    <property type="protein sequence ID" value="GES15475.1"/>
    <property type="molecule type" value="Genomic_DNA"/>
</dbReference>
<organism evidence="2 3">
    <name type="scientific">Acrocarpospora macrocephala</name>
    <dbReference type="NCBI Taxonomy" id="150177"/>
    <lineage>
        <taxon>Bacteria</taxon>
        <taxon>Bacillati</taxon>
        <taxon>Actinomycetota</taxon>
        <taxon>Actinomycetes</taxon>
        <taxon>Streptosporangiales</taxon>
        <taxon>Streptosporangiaceae</taxon>
        <taxon>Acrocarpospora</taxon>
    </lineage>
</organism>
<gene>
    <name evidence="2" type="ORF">Amac_090720</name>
</gene>
<comment type="caution">
    <text evidence="2">The sequence shown here is derived from an EMBL/GenBank/DDBJ whole genome shotgun (WGS) entry which is preliminary data.</text>
</comment>
<dbReference type="AlphaFoldDB" id="A0A5M3X186"/>
<feature type="domain" description="Methyltransferase type 11" evidence="1">
    <location>
        <begin position="23"/>
        <end position="119"/>
    </location>
</feature>
<reference evidence="2 3" key="1">
    <citation type="submission" date="2019-10" db="EMBL/GenBank/DDBJ databases">
        <title>Whole genome shotgun sequence of Acrocarpospora macrocephala NBRC 16266.</title>
        <authorList>
            <person name="Ichikawa N."/>
            <person name="Kimura A."/>
            <person name="Kitahashi Y."/>
            <person name="Komaki H."/>
            <person name="Oguchi A."/>
        </authorList>
    </citation>
    <scope>NUCLEOTIDE SEQUENCE [LARGE SCALE GENOMIC DNA]</scope>
    <source>
        <strain evidence="2 3">NBRC 16266</strain>
    </source>
</reference>
<evidence type="ECO:0000313" key="2">
    <source>
        <dbReference type="EMBL" id="GES15475.1"/>
    </source>
</evidence>
<sequence>MSLTNPQREIAALVANGRDDRVLEVGYGPGRLVALLARAGTVYGVDPSPEMRILATARNRRKSRAGRVDLRLGTADATGFPDDYFDAVVSVNNVALWPDLEAGLRELDRVLKPGGQLVIAWHGGTRPSWITRRLRLPEPMLFRLYDALSSLFSKVDRHELRGSTVFRATR</sequence>
<name>A0A5M3X186_9ACTN</name>
<dbReference type="CDD" id="cd02440">
    <property type="entry name" value="AdoMet_MTases"/>
    <property type="match status" value="1"/>
</dbReference>
<evidence type="ECO:0000313" key="3">
    <source>
        <dbReference type="Proteomes" id="UP000331127"/>
    </source>
</evidence>
<dbReference type="InterPro" id="IPR050508">
    <property type="entry name" value="Methyltransf_Superfamily"/>
</dbReference>
<dbReference type="Proteomes" id="UP000331127">
    <property type="component" value="Unassembled WGS sequence"/>
</dbReference>
<dbReference type="SUPFAM" id="SSF53335">
    <property type="entry name" value="S-adenosyl-L-methionine-dependent methyltransferases"/>
    <property type="match status" value="1"/>
</dbReference>
<dbReference type="PANTHER" id="PTHR42912:SF80">
    <property type="entry name" value="METHYLTRANSFERASE DOMAIN-CONTAINING PROTEIN"/>
    <property type="match status" value="1"/>
</dbReference>
<protein>
    <recommendedName>
        <fullName evidence="1">Methyltransferase type 11 domain-containing protein</fullName>
    </recommendedName>
</protein>
<keyword evidence="3" id="KW-1185">Reference proteome</keyword>
<dbReference type="InterPro" id="IPR029063">
    <property type="entry name" value="SAM-dependent_MTases_sf"/>
</dbReference>
<dbReference type="Pfam" id="PF08241">
    <property type="entry name" value="Methyltransf_11"/>
    <property type="match status" value="1"/>
</dbReference>
<evidence type="ECO:0000259" key="1">
    <source>
        <dbReference type="Pfam" id="PF08241"/>
    </source>
</evidence>
<accession>A0A5M3X186</accession>
<dbReference type="GO" id="GO:0008757">
    <property type="term" value="F:S-adenosylmethionine-dependent methyltransferase activity"/>
    <property type="evidence" value="ECO:0007669"/>
    <property type="project" value="InterPro"/>
</dbReference>
<proteinExistence type="predicted"/>